<dbReference type="SUPFAM" id="SSF48452">
    <property type="entry name" value="TPR-like"/>
    <property type="match status" value="1"/>
</dbReference>
<dbReference type="EMBL" id="BLAY01000275">
    <property type="protein sequence ID" value="GET43969.1"/>
    <property type="molecule type" value="Genomic_DNA"/>
</dbReference>
<reference evidence="2" key="1">
    <citation type="submission" date="2019-10" db="EMBL/GenBank/DDBJ databases">
        <title>Draft genome sequece of Microseira wollei NIES-4236.</title>
        <authorList>
            <person name="Yamaguchi H."/>
            <person name="Suzuki S."/>
            <person name="Kawachi M."/>
        </authorList>
    </citation>
    <scope>NUCLEOTIDE SEQUENCE</scope>
    <source>
        <strain evidence="2">NIES-4236</strain>
    </source>
</reference>
<keyword evidence="3" id="KW-1185">Reference proteome</keyword>
<dbReference type="Pfam" id="PF13414">
    <property type="entry name" value="TPR_11"/>
    <property type="match status" value="1"/>
</dbReference>
<sequence length="125" mass="13580">MLTRFLLLLVTLSLLVTPQIAAAQSVEQLYQQGNAAQEAGNFAEAERIFRRVIGQAIAVYQKAIQLNSNYASAYLGLGIALRQQGSLDEARACAVPLAYRCLPKSDRTQSQRCACLQQSGQFAGT</sequence>
<dbReference type="InterPro" id="IPR011717">
    <property type="entry name" value="TPR-4"/>
</dbReference>
<evidence type="ECO:0000313" key="2">
    <source>
        <dbReference type="EMBL" id="GET43969.1"/>
    </source>
</evidence>
<dbReference type="InterPro" id="IPR011990">
    <property type="entry name" value="TPR-like_helical_dom_sf"/>
</dbReference>
<accession>A0AAV3XN70</accession>
<evidence type="ECO:0000313" key="3">
    <source>
        <dbReference type="Proteomes" id="UP001050975"/>
    </source>
</evidence>
<dbReference type="Pfam" id="PF07721">
    <property type="entry name" value="TPR_4"/>
    <property type="match status" value="1"/>
</dbReference>
<dbReference type="RefSeq" id="WP_264197034.1">
    <property type="nucleotide sequence ID" value="NZ_BLAY01000275.1"/>
</dbReference>
<dbReference type="GO" id="GO:0042802">
    <property type="term" value="F:identical protein binding"/>
    <property type="evidence" value="ECO:0007669"/>
    <property type="project" value="InterPro"/>
</dbReference>
<feature type="chain" id="PRO_5043898635" evidence="1">
    <location>
        <begin position="24"/>
        <end position="125"/>
    </location>
</feature>
<name>A0AAV3XN70_9CYAN</name>
<dbReference type="Proteomes" id="UP001050975">
    <property type="component" value="Unassembled WGS sequence"/>
</dbReference>
<proteinExistence type="predicted"/>
<dbReference type="Gene3D" id="1.25.40.10">
    <property type="entry name" value="Tetratricopeptide repeat domain"/>
    <property type="match status" value="1"/>
</dbReference>
<keyword evidence="1" id="KW-0732">Signal</keyword>
<protein>
    <submittedName>
        <fullName evidence="2">Tetratricopeptide TPR_2 repeat protein</fullName>
    </submittedName>
</protein>
<evidence type="ECO:0000256" key="1">
    <source>
        <dbReference type="SAM" id="SignalP"/>
    </source>
</evidence>
<organism evidence="2 3">
    <name type="scientific">Microseira wollei NIES-4236</name>
    <dbReference type="NCBI Taxonomy" id="2530354"/>
    <lineage>
        <taxon>Bacteria</taxon>
        <taxon>Bacillati</taxon>
        <taxon>Cyanobacteriota</taxon>
        <taxon>Cyanophyceae</taxon>
        <taxon>Oscillatoriophycideae</taxon>
        <taxon>Aerosakkonematales</taxon>
        <taxon>Aerosakkonemataceae</taxon>
        <taxon>Microseira</taxon>
    </lineage>
</organism>
<feature type="signal peptide" evidence="1">
    <location>
        <begin position="1"/>
        <end position="23"/>
    </location>
</feature>
<dbReference type="AlphaFoldDB" id="A0AAV3XN70"/>
<comment type="caution">
    <text evidence="2">The sequence shown here is derived from an EMBL/GenBank/DDBJ whole genome shotgun (WGS) entry which is preliminary data.</text>
</comment>
<gene>
    <name evidence="2" type="ORF">MiSe_87950</name>
</gene>